<feature type="signal peptide" evidence="3">
    <location>
        <begin position="1"/>
        <end position="29"/>
    </location>
</feature>
<protein>
    <recommendedName>
        <fullName evidence="4">SLH domain-containing protein</fullName>
    </recommendedName>
</protein>
<dbReference type="Gene3D" id="2.60.40.10">
    <property type="entry name" value="Immunoglobulins"/>
    <property type="match status" value="2"/>
</dbReference>
<feature type="compositionally biased region" description="Polar residues" evidence="2">
    <location>
        <begin position="403"/>
        <end position="415"/>
    </location>
</feature>
<proteinExistence type="predicted"/>
<dbReference type="PANTHER" id="PTHR43308">
    <property type="entry name" value="OUTER MEMBRANE PROTEIN ALPHA-RELATED"/>
    <property type="match status" value="1"/>
</dbReference>
<dbReference type="PANTHER" id="PTHR43308:SF5">
    <property type="entry name" value="S-LAYER PROTEIN _ PEPTIDOGLYCAN ENDO-BETA-N-ACETYLGLUCOSAMINIDASE"/>
    <property type="match status" value="1"/>
</dbReference>
<dbReference type="InterPro" id="IPR036116">
    <property type="entry name" value="FN3_sf"/>
</dbReference>
<evidence type="ECO:0000256" key="3">
    <source>
        <dbReference type="SAM" id="SignalP"/>
    </source>
</evidence>
<dbReference type="OrthoDB" id="174569at2"/>
<accession>A0A6I0F8F1</accession>
<dbReference type="SUPFAM" id="SSF49464">
    <property type="entry name" value="Carboxypeptidase regulatory domain-like"/>
    <property type="match status" value="1"/>
</dbReference>
<organism evidence="5 6">
    <name type="scientific">Heliorestis acidaminivorans</name>
    <dbReference type="NCBI Taxonomy" id="553427"/>
    <lineage>
        <taxon>Bacteria</taxon>
        <taxon>Bacillati</taxon>
        <taxon>Bacillota</taxon>
        <taxon>Clostridia</taxon>
        <taxon>Eubacteriales</taxon>
        <taxon>Heliobacteriaceae</taxon>
        <taxon>Heliorestis</taxon>
    </lineage>
</organism>
<comment type="caution">
    <text evidence="5">The sequence shown here is derived from an EMBL/GenBank/DDBJ whole genome shotgun (WGS) entry which is preliminary data.</text>
</comment>
<evidence type="ECO:0000313" key="5">
    <source>
        <dbReference type="EMBL" id="KAB2953778.1"/>
    </source>
</evidence>
<dbReference type="Proteomes" id="UP000468766">
    <property type="component" value="Unassembled WGS sequence"/>
</dbReference>
<dbReference type="PROSITE" id="PS51272">
    <property type="entry name" value="SLH"/>
    <property type="match status" value="3"/>
</dbReference>
<dbReference type="EMBL" id="WBXO01000002">
    <property type="protein sequence ID" value="KAB2953778.1"/>
    <property type="molecule type" value="Genomic_DNA"/>
</dbReference>
<keyword evidence="1" id="KW-0677">Repeat</keyword>
<dbReference type="Pfam" id="PF00395">
    <property type="entry name" value="SLH"/>
    <property type="match status" value="3"/>
</dbReference>
<dbReference type="Gene3D" id="2.60.40.1120">
    <property type="entry name" value="Carboxypeptidase-like, regulatory domain"/>
    <property type="match status" value="1"/>
</dbReference>
<dbReference type="InterPro" id="IPR013783">
    <property type="entry name" value="Ig-like_fold"/>
</dbReference>
<dbReference type="SUPFAM" id="SSF49478">
    <property type="entry name" value="Cna protein B-type domain"/>
    <property type="match status" value="1"/>
</dbReference>
<dbReference type="InterPro" id="IPR051465">
    <property type="entry name" value="Cell_Envelope_Struct_Comp"/>
</dbReference>
<evidence type="ECO:0000256" key="2">
    <source>
        <dbReference type="SAM" id="MobiDB-lite"/>
    </source>
</evidence>
<keyword evidence="6" id="KW-1185">Reference proteome</keyword>
<feature type="domain" description="SLH" evidence="4">
    <location>
        <begin position="87"/>
        <end position="150"/>
    </location>
</feature>
<evidence type="ECO:0000256" key="1">
    <source>
        <dbReference type="ARBA" id="ARBA00022737"/>
    </source>
</evidence>
<name>A0A6I0F8F1_9FIRM</name>
<feature type="domain" description="SLH" evidence="4">
    <location>
        <begin position="151"/>
        <end position="211"/>
    </location>
</feature>
<gene>
    <name evidence="5" type="ORF">F9B85_03940</name>
</gene>
<dbReference type="AlphaFoldDB" id="A0A6I0F8F1"/>
<feature type="region of interest" description="Disordered" evidence="2">
    <location>
        <begin position="388"/>
        <end position="415"/>
    </location>
</feature>
<feature type="compositionally biased region" description="Gly residues" evidence="2">
    <location>
        <begin position="390"/>
        <end position="401"/>
    </location>
</feature>
<evidence type="ECO:0000259" key="4">
    <source>
        <dbReference type="PROSITE" id="PS51272"/>
    </source>
</evidence>
<reference evidence="5 6" key="1">
    <citation type="submission" date="2019-10" db="EMBL/GenBank/DDBJ databases">
        <title>Whole-genome sequence of the extremophile Heliorestis acidaminivorans DSM 24790.</title>
        <authorList>
            <person name="Kyndt J.A."/>
            <person name="Meyer T.E."/>
        </authorList>
    </citation>
    <scope>NUCLEOTIDE SEQUENCE [LARGE SCALE GENOMIC DNA]</scope>
    <source>
        <strain evidence="5 6">DSM 24790</strain>
    </source>
</reference>
<dbReference type="InterPro" id="IPR008969">
    <property type="entry name" value="CarboxyPept-like_regulatory"/>
</dbReference>
<dbReference type="InterPro" id="IPR001119">
    <property type="entry name" value="SLH_dom"/>
</dbReference>
<sequence>MFNRKKVKLMAIFTAMAMILTLLPLAAMAQTPEDARGHWAQNWIDKMIQKGFVSGYPDGTFQPDKQITRAEFATIVNNSFNTYDASAEATFTDVSSSDWFYRQVASAKEAGYISGYPDGTFKPNAPISRQEAAVLMTNLLGLNQNASLPAYTDQGQIGNWAVSSISAVNASGLMQGYPDGQFKPLNPISRAETAVLIDKALGYDKVAPSTSYDVTEEIKLSLAGKVLYNYEAQSDAKVRLFATESVEVIAESKTDSFGSFSFEVKAGNYDLTVEKDGKLGYLKNVNVNDEDIVIELQSAVEVKGKLTDSAGKSLDNTDVAFTTNPTFLTKTNSQGEYSLFVLPDRKYTIRAVNPDKASEGFRIIKEDVAVGQQSTSLDEIRASFSTGAIRSGGGGGGGGGSSTSPATSTNVNSTDGLKRALENSNIRTINFTGNINGDLNVEAKGTNKTINFASYTLEGNLTIRGSSLTSVTLNGDSDQSIDGNLTVNTPKATVNNNVTVSGDITIDAIKPNTWNERANNNKLKVNAPTRIIIAPGVSVKKAIINAEVTVTGADYIEEAEINDPKVVLDYPPKKITLGNNVDSVKIGTKTYDNDEIETLNNMAIKNLKATPGDRKVTLEWESTEANGYLVDVYEGKKTENWGTGKLKTVDTFDLFAIVSELQNGKTYTFKVYGSKTCDDNRVIYGSYSIVYATPNGVELKAKNIADGLGFLTLTGQAVAIDYSGGEDLVSDVLDVNTLIEAVEFLTVDKIQIDNQDVIELKYNDGKLKDESIDAVRSAVKTAIGIAQTKALSDLSYDDLEEKLGNKEVNLKLFIGSQSFTFTLK</sequence>
<dbReference type="RefSeq" id="WP_151618749.1">
    <property type="nucleotide sequence ID" value="NZ_WBXO01000002.1"/>
</dbReference>
<feature type="chain" id="PRO_5026069322" description="SLH domain-containing protein" evidence="3">
    <location>
        <begin position="30"/>
        <end position="824"/>
    </location>
</feature>
<keyword evidence="3" id="KW-0732">Signal</keyword>
<feature type="domain" description="SLH" evidence="4">
    <location>
        <begin position="27"/>
        <end position="86"/>
    </location>
</feature>
<dbReference type="SUPFAM" id="SSF49265">
    <property type="entry name" value="Fibronectin type III"/>
    <property type="match status" value="1"/>
</dbReference>
<evidence type="ECO:0000313" key="6">
    <source>
        <dbReference type="Proteomes" id="UP000468766"/>
    </source>
</evidence>